<dbReference type="CDD" id="cd06969">
    <property type="entry name" value="NR_DBD_NGFI-B"/>
    <property type="match status" value="1"/>
</dbReference>
<evidence type="ECO:0000256" key="8">
    <source>
        <dbReference type="ARBA" id="ARBA00023170"/>
    </source>
</evidence>
<dbReference type="InterPro" id="IPR001628">
    <property type="entry name" value="Znf_hrmn_rcpt"/>
</dbReference>
<evidence type="ECO:0000256" key="5">
    <source>
        <dbReference type="ARBA" id="ARBA00023015"/>
    </source>
</evidence>
<reference evidence="15" key="1">
    <citation type="submission" date="2025-08" db="UniProtKB">
        <authorList>
            <consortium name="RefSeq"/>
        </authorList>
    </citation>
    <scope>IDENTIFICATION</scope>
    <source>
        <tissue evidence="15">Muscle</tissue>
    </source>
</reference>
<feature type="region of interest" description="Disordered" evidence="11">
    <location>
        <begin position="461"/>
        <end position="484"/>
    </location>
</feature>
<evidence type="ECO:0000259" key="13">
    <source>
        <dbReference type="PROSITE" id="PS51843"/>
    </source>
</evidence>
<dbReference type="InterPro" id="IPR035500">
    <property type="entry name" value="NHR-like_dom_sf"/>
</dbReference>
<dbReference type="Pfam" id="PF00104">
    <property type="entry name" value="Hormone_recep"/>
    <property type="match status" value="1"/>
</dbReference>
<dbReference type="Pfam" id="PF00105">
    <property type="entry name" value="zf-C4"/>
    <property type="match status" value="1"/>
</dbReference>
<evidence type="ECO:0000256" key="1">
    <source>
        <dbReference type="ARBA" id="ARBA00004123"/>
    </source>
</evidence>
<dbReference type="PANTHER" id="PTHR24085">
    <property type="entry name" value="NUCLEAR HORMONE RECEPTOR"/>
    <property type="match status" value="1"/>
</dbReference>
<proteinExistence type="inferred from homology"/>
<evidence type="ECO:0000256" key="9">
    <source>
        <dbReference type="ARBA" id="ARBA00023242"/>
    </source>
</evidence>
<feature type="region of interest" description="Disordered" evidence="11">
    <location>
        <begin position="314"/>
        <end position="340"/>
    </location>
</feature>
<dbReference type="PANTHER" id="PTHR24085:SF4">
    <property type="entry name" value="NUCLEAR HORMONE RECEPTOR HR38-RELATED"/>
    <property type="match status" value="1"/>
</dbReference>
<evidence type="ECO:0000256" key="2">
    <source>
        <dbReference type="ARBA" id="ARBA00022723"/>
    </source>
</evidence>
<evidence type="ECO:0000313" key="15">
    <source>
        <dbReference type="RefSeq" id="XP_022244418.1"/>
    </source>
</evidence>
<dbReference type="InterPro" id="IPR013088">
    <property type="entry name" value="Znf_NHR/GATA"/>
</dbReference>
<dbReference type="RefSeq" id="XP_022244418.1">
    <property type="nucleotide sequence ID" value="XM_022388710.1"/>
</dbReference>
<dbReference type="InterPro" id="IPR000536">
    <property type="entry name" value="Nucl_hrmn_rcpt_lig-bd"/>
</dbReference>
<accession>A0ABM1SLB2</accession>
<comment type="similarity">
    <text evidence="10">Belongs to the nuclear hormone receptor family.</text>
</comment>
<evidence type="ECO:0000313" key="14">
    <source>
        <dbReference type="Proteomes" id="UP000694941"/>
    </source>
</evidence>
<keyword evidence="4 10" id="KW-0862">Zinc</keyword>
<sequence>METKLLHVGGGIPAVTTTEADRTVSTATTTSQGETAVVTTQCPADSSSSTSILTTRETVESSEQSTMLLLQQSQGVSFTLPGSLLGPEYSMSFSEEGFTGDTFKLPSLEFSEPMGSFEVPPESTAVASSLEEIFQPEFTSITTCAVPTTSLSDLTSSSTVMVTATGTLPSFEETYSPRYRRDVAQPEVFSFKYEDLPSQQLEHSSVIESFPPSLVGMQPSTSSFPFQSSQSMELYRTEGPELSSFISPVIPLSQSPSAAYVAHSYPSPPATVHEPTFPQTRYLEHQQTSPHSTYQEASSFPAALQILPLHESPTFGLQSGQSSSEIPFLTEGTSPSTSATPKILRRASVPITSSMAIQTSQPPCLRAHSSPPTPTTTEPTPSTSQLCAVCGDNAACQHYGVRTCEGCKGFFKRTVQKGAKYVCLGNKDCPVDKRRRNRCQFCRFQKCLAVGMVKEVVRSDSLKGRRGRLPSKHKSYHESPPSPPVSLITSLVRAHVDASPDIASMDYSQVQITEKSIFQEPSSSENPLSDSEQVHQTLSLITSSLEVIRIFAEKIPGFPELNKEDQELLFQSACLELFVLRLTYCMKPDDDRLTFCNGLVLHKEQCRRGFGDWIDAIVDFARCLHSLEIDISAFACLCALVLVTERHGLKEPEKVDQLQMKIVGALRDHVTYNSEAQKKANYFSHILAKIPDLRSLSVQGLHRLFYLKLEDIVPVPPLIDGLFLSGIPF</sequence>
<evidence type="ECO:0000256" key="10">
    <source>
        <dbReference type="RuleBase" id="RU004334"/>
    </source>
</evidence>
<evidence type="ECO:0000256" key="4">
    <source>
        <dbReference type="ARBA" id="ARBA00022833"/>
    </source>
</evidence>
<dbReference type="SUPFAM" id="SSF48508">
    <property type="entry name" value="Nuclear receptor ligand-binding domain"/>
    <property type="match status" value="1"/>
</dbReference>
<evidence type="ECO:0000256" key="11">
    <source>
        <dbReference type="SAM" id="MobiDB-lite"/>
    </source>
</evidence>
<keyword evidence="14" id="KW-1185">Reference proteome</keyword>
<name>A0ABM1SLB2_LIMPO</name>
<feature type="domain" description="Nuclear receptor" evidence="12">
    <location>
        <begin position="384"/>
        <end position="459"/>
    </location>
</feature>
<comment type="subcellular location">
    <subcellularLocation>
        <location evidence="1 10">Nucleus</location>
    </subcellularLocation>
</comment>
<dbReference type="Gene3D" id="3.30.50.10">
    <property type="entry name" value="Erythroid Transcription Factor GATA-1, subunit A"/>
    <property type="match status" value="1"/>
</dbReference>
<keyword evidence="9 10" id="KW-0539">Nucleus</keyword>
<feature type="compositionally biased region" description="Polar residues" evidence="11">
    <location>
        <begin position="315"/>
        <end position="340"/>
    </location>
</feature>
<evidence type="ECO:0000256" key="7">
    <source>
        <dbReference type="ARBA" id="ARBA00023163"/>
    </source>
</evidence>
<keyword evidence="3 10" id="KW-0863">Zinc-finger</keyword>
<organism evidence="14 15">
    <name type="scientific">Limulus polyphemus</name>
    <name type="common">Atlantic horseshoe crab</name>
    <dbReference type="NCBI Taxonomy" id="6850"/>
    <lineage>
        <taxon>Eukaryota</taxon>
        <taxon>Metazoa</taxon>
        <taxon>Ecdysozoa</taxon>
        <taxon>Arthropoda</taxon>
        <taxon>Chelicerata</taxon>
        <taxon>Merostomata</taxon>
        <taxon>Xiphosura</taxon>
        <taxon>Limulidae</taxon>
        <taxon>Limulus</taxon>
    </lineage>
</organism>
<dbReference type="SUPFAM" id="SSF57716">
    <property type="entry name" value="Glucocorticoid receptor-like (DNA-binding domain)"/>
    <property type="match status" value="1"/>
</dbReference>
<evidence type="ECO:0000256" key="3">
    <source>
        <dbReference type="ARBA" id="ARBA00022771"/>
    </source>
</evidence>
<dbReference type="InterPro" id="IPR003070">
    <property type="entry name" value="NR4A1-3"/>
</dbReference>
<gene>
    <name evidence="15" type="primary">LOC106461689</name>
</gene>
<dbReference type="GeneID" id="106461689"/>
<keyword evidence="2 10" id="KW-0479">Metal-binding</keyword>
<dbReference type="Proteomes" id="UP000694941">
    <property type="component" value="Unplaced"/>
</dbReference>
<dbReference type="PROSITE" id="PS00031">
    <property type="entry name" value="NUCLEAR_REC_DBD_1"/>
    <property type="match status" value="1"/>
</dbReference>
<protein>
    <submittedName>
        <fullName evidence="15">Nuclear receptor subfamily 4 group A member 2-like</fullName>
    </submittedName>
</protein>
<dbReference type="InterPro" id="IPR001723">
    <property type="entry name" value="Nuclear_hrmn_rcpt"/>
</dbReference>
<keyword evidence="5 10" id="KW-0805">Transcription regulation</keyword>
<dbReference type="SMART" id="SM00399">
    <property type="entry name" value="ZnF_C4"/>
    <property type="match status" value="1"/>
</dbReference>
<dbReference type="PROSITE" id="PS51030">
    <property type="entry name" value="NUCLEAR_REC_DBD_2"/>
    <property type="match status" value="1"/>
</dbReference>
<keyword evidence="7 10" id="KW-0804">Transcription</keyword>
<feature type="domain" description="NR LBD" evidence="13">
    <location>
        <begin position="483"/>
        <end position="726"/>
    </location>
</feature>
<dbReference type="PRINTS" id="PR00398">
    <property type="entry name" value="STRDHORMONER"/>
</dbReference>
<dbReference type="Gene3D" id="1.10.565.10">
    <property type="entry name" value="Retinoid X Receptor"/>
    <property type="match status" value="1"/>
</dbReference>
<dbReference type="PRINTS" id="PR01284">
    <property type="entry name" value="NUCLEARECPTR"/>
</dbReference>
<feature type="region of interest" description="Disordered" evidence="11">
    <location>
        <begin position="358"/>
        <end position="380"/>
    </location>
</feature>
<keyword evidence="8 10" id="KW-0675">Receptor</keyword>
<evidence type="ECO:0000259" key="12">
    <source>
        <dbReference type="PROSITE" id="PS51030"/>
    </source>
</evidence>
<dbReference type="PRINTS" id="PR00047">
    <property type="entry name" value="STROIDFINGER"/>
</dbReference>
<dbReference type="SMART" id="SM00430">
    <property type="entry name" value="HOLI"/>
    <property type="match status" value="1"/>
</dbReference>
<feature type="compositionally biased region" description="Basic residues" evidence="11">
    <location>
        <begin position="464"/>
        <end position="475"/>
    </location>
</feature>
<keyword evidence="6 10" id="KW-0238">DNA-binding</keyword>
<dbReference type="PROSITE" id="PS51843">
    <property type="entry name" value="NR_LBD"/>
    <property type="match status" value="1"/>
</dbReference>
<evidence type="ECO:0000256" key="6">
    <source>
        <dbReference type="ARBA" id="ARBA00023125"/>
    </source>
</evidence>